<gene>
    <name evidence="16" type="ORF">ACFOM9_01490</name>
</gene>
<comment type="catalytic activity">
    <reaction evidence="10">
        <text>a medium-chain 2,3-saturated fatty acyl-CoA + oxidized [electron-transfer flavoprotein] + H(+) = a medium-chain (2E)-enoyl-CoA + reduced [electron-transfer flavoprotein]</text>
        <dbReference type="Rhea" id="RHEA:14477"/>
        <dbReference type="Rhea" id="RHEA-COMP:10685"/>
        <dbReference type="Rhea" id="RHEA-COMP:10686"/>
        <dbReference type="ChEBI" id="CHEBI:15378"/>
        <dbReference type="ChEBI" id="CHEBI:57692"/>
        <dbReference type="ChEBI" id="CHEBI:58307"/>
        <dbReference type="ChEBI" id="CHEBI:83723"/>
        <dbReference type="ChEBI" id="CHEBI:83726"/>
        <dbReference type="EC" id="1.3.8.7"/>
    </reaction>
</comment>
<reference evidence="17" key="1">
    <citation type="journal article" date="2019" name="Int. J. Syst. Evol. Microbiol.">
        <title>The Global Catalogue of Microorganisms (GCM) 10K type strain sequencing project: providing services to taxonomists for standard genome sequencing and annotation.</title>
        <authorList>
            <consortium name="The Broad Institute Genomics Platform"/>
            <consortium name="The Broad Institute Genome Sequencing Center for Infectious Disease"/>
            <person name="Wu L."/>
            <person name="Ma J."/>
        </authorList>
    </citation>
    <scope>NUCLEOTIDE SEQUENCE [LARGE SCALE GENOMIC DNA]</scope>
    <source>
        <strain evidence="17">KCTC 42211</strain>
    </source>
</reference>
<dbReference type="InterPro" id="IPR036250">
    <property type="entry name" value="AcylCo_DH-like_C"/>
</dbReference>
<proteinExistence type="inferred from homology"/>
<accession>A0ABV7UP95</accession>
<dbReference type="InterPro" id="IPR015396">
    <property type="entry name" value="FadE_C"/>
</dbReference>
<keyword evidence="9" id="KW-0560">Oxidoreductase</keyword>
<feature type="domain" description="Acyl-CoA dehydrogenase C-terminal bacterial-type" evidence="15">
    <location>
        <begin position="518"/>
        <end position="801"/>
    </location>
</feature>
<dbReference type="SUPFAM" id="SSF47203">
    <property type="entry name" value="Acyl-CoA dehydrogenase C-terminal domain-like"/>
    <property type="match status" value="1"/>
</dbReference>
<feature type="transmembrane region" description="Helical" evidence="12">
    <location>
        <begin position="27"/>
        <end position="60"/>
    </location>
</feature>
<keyword evidence="12" id="KW-0812">Transmembrane</keyword>
<evidence type="ECO:0000256" key="5">
    <source>
        <dbReference type="ARBA" id="ARBA00012040"/>
    </source>
</evidence>
<comment type="catalytic activity">
    <reaction evidence="11">
        <text>a long-chain 2,3-saturated fatty acyl-CoA + oxidized [electron-transfer flavoprotein] + H(+) = a long-chain (2E)-enoyl-CoA + reduced [electron-transfer flavoprotein]</text>
        <dbReference type="Rhea" id="RHEA:17721"/>
        <dbReference type="Rhea" id="RHEA-COMP:10685"/>
        <dbReference type="Rhea" id="RHEA-COMP:10686"/>
        <dbReference type="ChEBI" id="CHEBI:15378"/>
        <dbReference type="ChEBI" id="CHEBI:57692"/>
        <dbReference type="ChEBI" id="CHEBI:58307"/>
        <dbReference type="ChEBI" id="CHEBI:83721"/>
        <dbReference type="ChEBI" id="CHEBI:83727"/>
        <dbReference type="EC" id="1.3.8.8"/>
    </reaction>
</comment>
<dbReference type="Gene3D" id="1.20.140.10">
    <property type="entry name" value="Butyryl-CoA Dehydrogenase, subunit A, domain 3"/>
    <property type="match status" value="1"/>
</dbReference>
<dbReference type="NCBIfam" id="NF009586">
    <property type="entry name" value="PRK13026.1"/>
    <property type="match status" value="1"/>
</dbReference>
<keyword evidence="12" id="KW-0472">Membrane</keyword>
<comment type="cofactor">
    <cofactor evidence="1">
        <name>FAD</name>
        <dbReference type="ChEBI" id="CHEBI:57692"/>
    </cofactor>
</comment>
<dbReference type="SUPFAM" id="SSF56645">
    <property type="entry name" value="Acyl-CoA dehydrogenase NM domain-like"/>
    <property type="match status" value="1"/>
</dbReference>
<evidence type="ECO:0000256" key="7">
    <source>
        <dbReference type="ARBA" id="ARBA00022630"/>
    </source>
</evidence>
<evidence type="ECO:0000256" key="1">
    <source>
        <dbReference type="ARBA" id="ARBA00001974"/>
    </source>
</evidence>
<dbReference type="Pfam" id="PF09317">
    <property type="entry name" value="ACDH_C"/>
    <property type="match status" value="1"/>
</dbReference>
<dbReference type="InterPro" id="IPR009100">
    <property type="entry name" value="AcylCoA_DH/oxidase_NM_dom_sf"/>
</dbReference>
<dbReference type="Proteomes" id="UP001595724">
    <property type="component" value="Unassembled WGS sequence"/>
</dbReference>
<dbReference type="CDD" id="cd00567">
    <property type="entry name" value="ACAD"/>
    <property type="match status" value="1"/>
</dbReference>
<evidence type="ECO:0000256" key="9">
    <source>
        <dbReference type="ARBA" id="ARBA00023002"/>
    </source>
</evidence>
<dbReference type="Gene3D" id="2.40.110.10">
    <property type="entry name" value="Butyryl-CoA Dehydrogenase, subunit A, domain 2"/>
    <property type="match status" value="1"/>
</dbReference>
<evidence type="ECO:0000259" key="14">
    <source>
        <dbReference type="Pfam" id="PF02771"/>
    </source>
</evidence>
<dbReference type="EMBL" id="JBHRYF010000001">
    <property type="protein sequence ID" value="MFC3658749.1"/>
    <property type="molecule type" value="Genomic_DNA"/>
</dbReference>
<evidence type="ECO:0000256" key="8">
    <source>
        <dbReference type="ARBA" id="ARBA00022827"/>
    </source>
</evidence>
<feature type="domain" description="Acyl-CoA dehydrogenase/oxidase C-terminal" evidence="13">
    <location>
        <begin position="364"/>
        <end position="509"/>
    </location>
</feature>
<dbReference type="InterPro" id="IPR009075">
    <property type="entry name" value="AcylCo_DH/oxidase_C"/>
</dbReference>
<keyword evidence="8" id="KW-0274">FAD</keyword>
<comment type="pathway">
    <text evidence="2">Lipid metabolism; fatty acid beta-oxidation.</text>
</comment>
<name>A0ABV7UP95_9GAMM</name>
<evidence type="ECO:0000256" key="6">
    <source>
        <dbReference type="ARBA" id="ARBA00020144"/>
    </source>
</evidence>
<evidence type="ECO:0000259" key="15">
    <source>
        <dbReference type="Pfam" id="PF09317"/>
    </source>
</evidence>
<evidence type="ECO:0000259" key="13">
    <source>
        <dbReference type="Pfam" id="PF00441"/>
    </source>
</evidence>
<dbReference type="PANTHER" id="PTHR48083">
    <property type="entry name" value="MEDIUM-CHAIN SPECIFIC ACYL-COA DEHYDROGENASE, MITOCHONDRIAL-RELATED"/>
    <property type="match status" value="1"/>
</dbReference>
<sequence>MSILLPFLAFLLAGAVAAYHRWRLAYWAAFTASLLVACWFFGANHAAVLVAAALVALIALPLLIPAIRKPLVTAPLLKFYRKILPPLSQTERIALESGSVGFEGELFSGDPDWNQLLSQPAPQLTAEEQAFLDGPVEELCTQINDWEITHVHADLPPEMWDFIKQHKFFGMIIPKQYGGLGFSALAHHKVIQKISSMSSVVSSTVGVPNSLGPGELLVHYGTQEQKDYYLPRLADGREVPCFGLTGPFAGSDATSIPDYGIVCQGEWNGASVLGIKLTFDKRYITLAPVATLIGLAFRLYDPDGLIGDTEDIGITIALVPRDAEGVDIGRRHFPLNSPFQNGPIHGKEVFIPLSQLLGGEDYAGKGWQMLNEQLSIGRSITLPSTASGGAKMGAIATGAYARIRKQFGLSIGRFEGVEEALARIAGKAYAISALSQATAMAVDRGETPAVPSAIAKYHCTTMAREVSSDVMDVLGGKGIILGPRNFAGRSWQAAPIAITVEGANIMTRSLLIFGQGAILCHPWVLKEMKAAQNPDEQAGLEEFDRNLFGHVGFAISNAVRSFWFGLTGARIGTAPGDAYTRRYFRKLDRYSANLALIADASMLLLGGKLKFKESLSGRLGDVLSHLYLTSAMLKRYKDEGCPVGDQPLLAWAFHDSVHRIELALSAALRNYPIRPVGWLLWALVFPWGRRAQAPSDRLGHRAAALLMTPSEARDRLANGVFTTPCENNPAGRIDSYLAKAIAAEPVERKFLKALKNSDIEALDFASQLDEGVREGWITASERAQLEELRVLTLDAITVDDFDVHELRAASYYDLPQHKRASREAA</sequence>
<dbReference type="InterPro" id="IPR050741">
    <property type="entry name" value="Acyl-CoA_dehydrogenase"/>
</dbReference>
<dbReference type="InterPro" id="IPR046373">
    <property type="entry name" value="Acyl-CoA_Oxase/DH_mid-dom_sf"/>
</dbReference>
<dbReference type="RefSeq" id="WP_386705483.1">
    <property type="nucleotide sequence ID" value="NZ_JBHRYF010000001.1"/>
</dbReference>
<feature type="domain" description="Acyl-CoA dehydrogenase/oxidase N-terminal" evidence="14">
    <location>
        <begin position="138"/>
        <end position="236"/>
    </location>
</feature>
<evidence type="ECO:0000256" key="11">
    <source>
        <dbReference type="ARBA" id="ARBA00049247"/>
    </source>
</evidence>
<evidence type="ECO:0000256" key="2">
    <source>
        <dbReference type="ARBA" id="ARBA00005005"/>
    </source>
</evidence>
<dbReference type="NCBIfam" id="NF007000">
    <property type="entry name" value="PRK09463.1"/>
    <property type="match status" value="1"/>
</dbReference>
<evidence type="ECO:0000313" key="16">
    <source>
        <dbReference type="EMBL" id="MFC3658749.1"/>
    </source>
</evidence>
<organism evidence="16 17">
    <name type="scientific">Luteimonas notoginsengisoli</name>
    <dbReference type="NCBI Taxonomy" id="1578200"/>
    <lineage>
        <taxon>Bacteria</taxon>
        <taxon>Pseudomonadati</taxon>
        <taxon>Pseudomonadota</taxon>
        <taxon>Gammaproteobacteria</taxon>
        <taxon>Lysobacterales</taxon>
        <taxon>Lysobacteraceae</taxon>
        <taxon>Luteimonas</taxon>
    </lineage>
</organism>
<protein>
    <recommendedName>
        <fullName evidence="6">Acyl-coenzyme A dehydrogenase</fullName>
        <ecNumber evidence="4">1.3.8.7</ecNumber>
        <ecNumber evidence="5">1.3.8.8</ecNumber>
    </recommendedName>
</protein>
<evidence type="ECO:0000256" key="10">
    <source>
        <dbReference type="ARBA" id="ARBA00047882"/>
    </source>
</evidence>
<dbReference type="PANTHER" id="PTHR48083:SF18">
    <property type="entry name" value="ACYL-COENZYME A DEHYDROGENASE"/>
    <property type="match status" value="1"/>
</dbReference>
<evidence type="ECO:0000256" key="3">
    <source>
        <dbReference type="ARBA" id="ARBA00009347"/>
    </source>
</evidence>
<dbReference type="Pfam" id="PF00441">
    <property type="entry name" value="Acyl-CoA_dh_1"/>
    <property type="match status" value="1"/>
</dbReference>
<dbReference type="InterPro" id="IPR037069">
    <property type="entry name" value="AcylCoA_DH/ox_N_sf"/>
</dbReference>
<dbReference type="EC" id="1.3.8.7" evidence="4"/>
<evidence type="ECO:0000313" key="17">
    <source>
        <dbReference type="Proteomes" id="UP001595724"/>
    </source>
</evidence>
<comment type="caution">
    <text evidence="16">The sequence shown here is derived from an EMBL/GenBank/DDBJ whole genome shotgun (WGS) entry which is preliminary data.</text>
</comment>
<evidence type="ECO:0000256" key="12">
    <source>
        <dbReference type="SAM" id="Phobius"/>
    </source>
</evidence>
<keyword evidence="7" id="KW-0285">Flavoprotein</keyword>
<dbReference type="Gene3D" id="1.10.540.10">
    <property type="entry name" value="Acyl-CoA dehydrogenase/oxidase, N-terminal domain"/>
    <property type="match status" value="1"/>
</dbReference>
<dbReference type="InterPro" id="IPR013786">
    <property type="entry name" value="AcylCoA_DH/ox_N"/>
</dbReference>
<evidence type="ECO:0000256" key="4">
    <source>
        <dbReference type="ARBA" id="ARBA00012033"/>
    </source>
</evidence>
<keyword evidence="12" id="KW-1133">Transmembrane helix</keyword>
<dbReference type="EC" id="1.3.8.8" evidence="5"/>
<comment type="similarity">
    <text evidence="3">Belongs to the acyl-CoA dehydrogenase family.</text>
</comment>
<dbReference type="Pfam" id="PF02771">
    <property type="entry name" value="Acyl-CoA_dh_N"/>
    <property type="match status" value="1"/>
</dbReference>
<keyword evidence="17" id="KW-1185">Reference proteome</keyword>